<evidence type="ECO:0000313" key="2">
    <source>
        <dbReference type="EMBL" id="EWG07187.1"/>
    </source>
</evidence>
<name>W7KWY7_9CREN</name>
<dbReference type="PANTHER" id="PTHR35804">
    <property type="entry name" value="LYSINE EXPORTER LYSO"/>
    <property type="match status" value="1"/>
</dbReference>
<organism evidence="2 3">
    <name type="scientific">Candidatus Aramenus sulfurataquae</name>
    <dbReference type="NCBI Taxonomy" id="1326980"/>
    <lineage>
        <taxon>Archaea</taxon>
        <taxon>Thermoproteota</taxon>
        <taxon>Thermoprotei</taxon>
        <taxon>Sulfolobales</taxon>
        <taxon>Sulfolobaceae</taxon>
        <taxon>Candidatus Aramenus</taxon>
    </lineage>
</organism>
<dbReference type="PATRIC" id="fig|1326980.6.peg.1331"/>
<dbReference type="GO" id="GO:0005886">
    <property type="term" value="C:plasma membrane"/>
    <property type="evidence" value="ECO:0007669"/>
    <property type="project" value="TreeGrafter"/>
</dbReference>
<reference evidence="2 3" key="1">
    <citation type="journal article" date="2014" name="Genome Announc.">
        <title>Draft Genome Sequence of the Sulfolobales Archaeon AZ1, Obtained through Metagenomic Analysis of a Mexican Hot Spring.</title>
        <authorList>
            <person name="Servin-Garciduenas L.E."/>
            <person name="Martinez-Romero E."/>
        </authorList>
    </citation>
    <scope>NUCLEOTIDE SEQUENCE [LARGE SCALE GENOMIC DNA]</scope>
    <source>
        <strain evidence="2">AZ1-illumnia</strain>
    </source>
</reference>
<keyword evidence="1" id="KW-0472">Membrane</keyword>
<accession>W7KWY7</accession>
<sequence>MEFTATFILLYLVSIALGRKVRIPSVMSDAVVLVLIFTISYWGGVEVSSQAVAKIAYLSLVSSVVVVVVTYFIGSLVKLEVKEGKAKVDLLTQLKYLLPLVIGIVLGTALKFSLPFDQIIDWELYLLAVVIGISVGRELSVEVLRRITGLAVFSILVAVAGAVVSSVFLYFLGIKPFNLALAISLGSGWYSYTGPVVAKFYGPVYGVIGFLVNFLREQLTFSLVPVFLKLRSSPLGAIAVGGATSMDTTLGFYVEVLGAEYGVGAMINGVILTLVVPVVLPLVLSA</sequence>
<feature type="transmembrane region" description="Helical" evidence="1">
    <location>
        <begin position="266"/>
        <end position="284"/>
    </location>
</feature>
<keyword evidence="1" id="KW-0812">Transmembrane</keyword>
<gene>
    <name evidence="2" type="ORF">ASUL_06708</name>
</gene>
<dbReference type="Proteomes" id="UP000054284">
    <property type="component" value="Unassembled WGS sequence"/>
</dbReference>
<feature type="transmembrane region" description="Helical" evidence="1">
    <location>
        <begin position="124"/>
        <end position="141"/>
    </location>
</feature>
<comment type="caution">
    <text evidence="2">The sequence shown here is derived from an EMBL/GenBank/DDBJ whole genome shotgun (WGS) entry which is preliminary data.</text>
</comment>
<feature type="transmembrane region" description="Helical" evidence="1">
    <location>
        <begin position="55"/>
        <end position="74"/>
    </location>
</feature>
<proteinExistence type="predicted"/>
<feature type="transmembrane region" description="Helical" evidence="1">
    <location>
        <begin position="28"/>
        <end position="48"/>
    </location>
</feature>
<protein>
    <recommendedName>
        <fullName evidence="4">Lysine exporter LysO family protein</fullName>
    </recommendedName>
</protein>
<feature type="transmembrane region" description="Helical" evidence="1">
    <location>
        <begin position="94"/>
        <end position="112"/>
    </location>
</feature>
<dbReference type="AlphaFoldDB" id="W7KWY7"/>
<keyword evidence="3" id="KW-1185">Reference proteome</keyword>
<dbReference type="Pfam" id="PF03956">
    <property type="entry name" value="Lys_export"/>
    <property type="match status" value="1"/>
</dbReference>
<evidence type="ECO:0008006" key="4">
    <source>
        <dbReference type="Google" id="ProtNLM"/>
    </source>
</evidence>
<dbReference type="EMBL" id="ASRH01000005">
    <property type="protein sequence ID" value="EWG07187.1"/>
    <property type="molecule type" value="Genomic_DNA"/>
</dbReference>
<evidence type="ECO:0000256" key="1">
    <source>
        <dbReference type="SAM" id="Phobius"/>
    </source>
</evidence>
<dbReference type="InterPro" id="IPR005642">
    <property type="entry name" value="LysO"/>
</dbReference>
<keyword evidence="1" id="KW-1133">Transmembrane helix</keyword>
<dbReference type="PANTHER" id="PTHR35804:SF1">
    <property type="entry name" value="LYSINE EXPORTER LYSO"/>
    <property type="match status" value="1"/>
</dbReference>
<feature type="transmembrane region" description="Helical" evidence="1">
    <location>
        <begin position="147"/>
        <end position="172"/>
    </location>
</feature>
<dbReference type="GO" id="GO:0015661">
    <property type="term" value="F:L-lysine efflux transmembrane transporter activity"/>
    <property type="evidence" value="ECO:0007669"/>
    <property type="project" value="InterPro"/>
</dbReference>
<evidence type="ECO:0000313" key="3">
    <source>
        <dbReference type="Proteomes" id="UP000054284"/>
    </source>
</evidence>